<dbReference type="AlphaFoldDB" id="A0A5B7KGC2"/>
<name>A0A5B7KGC2_PORTR</name>
<dbReference type="Proteomes" id="UP000324222">
    <property type="component" value="Unassembled WGS sequence"/>
</dbReference>
<keyword evidence="3" id="KW-1185">Reference proteome</keyword>
<reference evidence="2 3" key="1">
    <citation type="submission" date="2019-05" db="EMBL/GenBank/DDBJ databases">
        <title>Another draft genome of Portunus trituberculatus and its Hox gene families provides insights of decapod evolution.</title>
        <authorList>
            <person name="Jeong J.-H."/>
            <person name="Song I."/>
            <person name="Kim S."/>
            <person name="Choi T."/>
            <person name="Kim D."/>
            <person name="Ryu S."/>
            <person name="Kim W."/>
        </authorList>
    </citation>
    <scope>NUCLEOTIDE SEQUENCE [LARGE SCALE GENOMIC DNA]</scope>
    <source>
        <tissue evidence="2">Muscle</tissue>
    </source>
</reference>
<proteinExistence type="predicted"/>
<protein>
    <submittedName>
        <fullName evidence="2">Uncharacterized protein</fullName>
    </submittedName>
</protein>
<evidence type="ECO:0000313" key="2">
    <source>
        <dbReference type="EMBL" id="MPD04149.1"/>
    </source>
</evidence>
<feature type="region of interest" description="Disordered" evidence="1">
    <location>
        <begin position="1"/>
        <end position="27"/>
    </location>
</feature>
<evidence type="ECO:0000256" key="1">
    <source>
        <dbReference type="SAM" id="MobiDB-lite"/>
    </source>
</evidence>
<sequence>MYTAPEGRGASPKHQGGQGDARDPGGV</sequence>
<dbReference type="EMBL" id="VSRR010139628">
    <property type="protein sequence ID" value="MPD04149.1"/>
    <property type="molecule type" value="Genomic_DNA"/>
</dbReference>
<accession>A0A5B7KGC2</accession>
<gene>
    <name evidence="2" type="ORF">E2C01_099822</name>
</gene>
<organism evidence="2 3">
    <name type="scientific">Portunus trituberculatus</name>
    <name type="common">Swimming crab</name>
    <name type="synonym">Neptunus trituberculatus</name>
    <dbReference type="NCBI Taxonomy" id="210409"/>
    <lineage>
        <taxon>Eukaryota</taxon>
        <taxon>Metazoa</taxon>
        <taxon>Ecdysozoa</taxon>
        <taxon>Arthropoda</taxon>
        <taxon>Crustacea</taxon>
        <taxon>Multicrustacea</taxon>
        <taxon>Malacostraca</taxon>
        <taxon>Eumalacostraca</taxon>
        <taxon>Eucarida</taxon>
        <taxon>Decapoda</taxon>
        <taxon>Pleocyemata</taxon>
        <taxon>Brachyura</taxon>
        <taxon>Eubrachyura</taxon>
        <taxon>Portunoidea</taxon>
        <taxon>Portunidae</taxon>
        <taxon>Portuninae</taxon>
        <taxon>Portunus</taxon>
    </lineage>
</organism>
<evidence type="ECO:0000313" key="3">
    <source>
        <dbReference type="Proteomes" id="UP000324222"/>
    </source>
</evidence>
<comment type="caution">
    <text evidence="2">The sequence shown here is derived from an EMBL/GenBank/DDBJ whole genome shotgun (WGS) entry which is preliminary data.</text>
</comment>